<feature type="binding site" evidence="6">
    <location>
        <position position="67"/>
    </location>
    <ligand>
        <name>Zn(2+)</name>
        <dbReference type="ChEBI" id="CHEBI:29105"/>
        <label>1</label>
    </ligand>
</feature>
<evidence type="ECO:0000256" key="3">
    <source>
        <dbReference type="ARBA" id="ARBA00022723"/>
    </source>
</evidence>
<keyword evidence="6" id="KW-0862">Zinc</keyword>
<dbReference type="PANTHER" id="PTHR43668:SF2">
    <property type="entry name" value="ALLANTOINASE"/>
    <property type="match status" value="1"/>
</dbReference>
<keyword evidence="4 6" id="KW-0378">Hydrolase</keyword>
<dbReference type="NCBIfam" id="TIGR00857">
    <property type="entry name" value="pyrC_multi"/>
    <property type="match status" value="1"/>
</dbReference>
<dbReference type="SUPFAM" id="SSF51338">
    <property type="entry name" value="Composite domain of metallo-dependent hydrolases"/>
    <property type="match status" value="1"/>
</dbReference>
<dbReference type="GO" id="GO:0004151">
    <property type="term" value="F:dihydroorotase activity"/>
    <property type="evidence" value="ECO:0007669"/>
    <property type="project" value="UniProtKB-UniRule"/>
</dbReference>
<dbReference type="RefSeq" id="WP_109646865.1">
    <property type="nucleotide sequence ID" value="NZ_QGGB01000007.1"/>
</dbReference>
<organism evidence="8 9">
    <name type="scientific">Rhodohalobacter mucosus</name>
    <dbReference type="NCBI Taxonomy" id="2079485"/>
    <lineage>
        <taxon>Bacteria</taxon>
        <taxon>Pseudomonadati</taxon>
        <taxon>Balneolota</taxon>
        <taxon>Balneolia</taxon>
        <taxon>Balneolales</taxon>
        <taxon>Balneolaceae</taxon>
        <taxon>Rhodohalobacter</taxon>
    </lineage>
</organism>
<dbReference type="PROSITE" id="PS00482">
    <property type="entry name" value="DIHYDROOROTASE_1"/>
    <property type="match status" value="1"/>
</dbReference>
<dbReference type="GO" id="GO:0008270">
    <property type="term" value="F:zinc ion binding"/>
    <property type="evidence" value="ECO:0007669"/>
    <property type="project" value="UniProtKB-UniRule"/>
</dbReference>
<dbReference type="PANTHER" id="PTHR43668">
    <property type="entry name" value="ALLANTOINASE"/>
    <property type="match status" value="1"/>
</dbReference>
<dbReference type="GO" id="GO:0004038">
    <property type="term" value="F:allantoinase activity"/>
    <property type="evidence" value="ECO:0007669"/>
    <property type="project" value="TreeGrafter"/>
</dbReference>
<dbReference type="HAMAP" id="MF_00220_B">
    <property type="entry name" value="PyrC_classI_B"/>
    <property type="match status" value="1"/>
</dbReference>
<proteinExistence type="inferred from homology"/>
<evidence type="ECO:0000313" key="9">
    <source>
        <dbReference type="Proteomes" id="UP000245533"/>
    </source>
</evidence>
<dbReference type="GO" id="GO:0005737">
    <property type="term" value="C:cytoplasm"/>
    <property type="evidence" value="ECO:0007669"/>
    <property type="project" value="TreeGrafter"/>
</dbReference>
<evidence type="ECO:0000259" key="7">
    <source>
        <dbReference type="Pfam" id="PF12890"/>
    </source>
</evidence>
<dbReference type="OrthoDB" id="9765462at2"/>
<comment type="caution">
    <text evidence="8">The sequence shown here is derived from an EMBL/GenBank/DDBJ whole genome shotgun (WGS) entry which is preliminary data.</text>
</comment>
<evidence type="ECO:0000256" key="4">
    <source>
        <dbReference type="ARBA" id="ARBA00022801"/>
    </source>
</evidence>
<name>A0A316TUQ0_9BACT</name>
<dbReference type="EMBL" id="QGGB01000007">
    <property type="protein sequence ID" value="PWN06072.1"/>
    <property type="molecule type" value="Genomic_DNA"/>
</dbReference>
<keyword evidence="5 6" id="KW-0665">Pyrimidine biosynthesis</keyword>
<dbReference type="GO" id="GO:0006145">
    <property type="term" value="P:purine nucleobase catabolic process"/>
    <property type="evidence" value="ECO:0007669"/>
    <property type="project" value="TreeGrafter"/>
</dbReference>
<comment type="function">
    <text evidence="1 6">Catalyzes the reversible cyclization of carbamoyl aspartate to dihydroorotate.</text>
</comment>
<feature type="binding site" evidence="6">
    <location>
        <position position="99"/>
    </location>
    <ligand>
        <name>substrate</name>
    </ligand>
</feature>
<accession>A0A316TUQ0</accession>
<keyword evidence="9" id="KW-1185">Reference proteome</keyword>
<comment type="caution">
    <text evidence="6">Lacks conserved residue(s) required for the propagation of feature annotation.</text>
</comment>
<comment type="cofactor">
    <cofactor evidence="6">
        <name>Zn(2+)</name>
        <dbReference type="ChEBI" id="CHEBI:29105"/>
    </cofactor>
    <text evidence="6">Binds 2 Zn(2+) ions per subunit.</text>
</comment>
<evidence type="ECO:0000313" key="8">
    <source>
        <dbReference type="EMBL" id="PWN06072.1"/>
    </source>
</evidence>
<dbReference type="Proteomes" id="UP000245533">
    <property type="component" value="Unassembled WGS sequence"/>
</dbReference>
<evidence type="ECO:0000256" key="1">
    <source>
        <dbReference type="ARBA" id="ARBA00002368"/>
    </source>
</evidence>
<feature type="binding site" evidence="6">
    <location>
        <position position="236"/>
    </location>
    <ligand>
        <name>Zn(2+)</name>
        <dbReference type="ChEBI" id="CHEBI:29105"/>
        <label>2</label>
    </ligand>
</feature>
<comment type="pathway">
    <text evidence="6">Pyrimidine metabolism; UMP biosynthesis via de novo pathway; (S)-dihydroorotate from bicarbonate: step 3/3.</text>
</comment>
<gene>
    <name evidence="6" type="primary">pyrC</name>
    <name evidence="8" type="ORF">DDZ15_09450</name>
</gene>
<comment type="catalytic activity">
    <reaction evidence="6">
        <text>(S)-dihydroorotate + H2O = N-carbamoyl-L-aspartate + H(+)</text>
        <dbReference type="Rhea" id="RHEA:24296"/>
        <dbReference type="ChEBI" id="CHEBI:15377"/>
        <dbReference type="ChEBI" id="CHEBI:15378"/>
        <dbReference type="ChEBI" id="CHEBI:30864"/>
        <dbReference type="ChEBI" id="CHEBI:32814"/>
        <dbReference type="EC" id="3.5.2.3"/>
    </reaction>
</comment>
<feature type="binding site" evidence="6">
    <location>
        <position position="156"/>
    </location>
    <ligand>
        <name>Zn(2+)</name>
        <dbReference type="ChEBI" id="CHEBI:29105"/>
        <label>2</label>
    </ligand>
</feature>
<dbReference type="InterPro" id="IPR050138">
    <property type="entry name" value="DHOase/Allantoinase_Hydrolase"/>
</dbReference>
<reference evidence="8 9" key="1">
    <citation type="submission" date="2018-05" db="EMBL/GenBank/DDBJ databases">
        <title>Rhodohalobacter halophilus gen. nov., sp. nov., a moderately halophilic member of the family Balneolaceae.</title>
        <authorList>
            <person name="Liu Z.-W."/>
        </authorList>
    </citation>
    <scope>NUCLEOTIDE SEQUENCE [LARGE SCALE GENOMIC DNA]</scope>
    <source>
        <strain evidence="8 9">8A47</strain>
    </source>
</reference>
<feature type="binding site" evidence="6">
    <location>
        <begin position="67"/>
        <end position="69"/>
    </location>
    <ligand>
        <name>substrate</name>
    </ligand>
</feature>
<feature type="domain" description="Dihydroorotase catalytic" evidence="7">
    <location>
        <begin position="60"/>
        <end position="240"/>
    </location>
</feature>
<feature type="binding site" evidence="6">
    <location>
        <position position="156"/>
    </location>
    <ligand>
        <name>Zn(2+)</name>
        <dbReference type="ChEBI" id="CHEBI:29105"/>
        <label>1</label>
    </ligand>
</feature>
<feature type="binding site" evidence="6">
    <location>
        <position position="183"/>
    </location>
    <ligand>
        <name>Zn(2+)</name>
        <dbReference type="ChEBI" id="CHEBI:29105"/>
        <label>2</label>
    </ligand>
</feature>
<dbReference type="CDD" id="cd01317">
    <property type="entry name" value="DHOase_IIa"/>
    <property type="match status" value="1"/>
</dbReference>
<feature type="binding site" evidence="6">
    <location>
        <position position="315"/>
    </location>
    <ligand>
        <name>substrate</name>
    </ligand>
</feature>
<feature type="binding site" evidence="6">
    <location>
        <position position="65"/>
    </location>
    <ligand>
        <name>Zn(2+)</name>
        <dbReference type="ChEBI" id="CHEBI:29105"/>
        <label>1</label>
    </ligand>
</feature>
<dbReference type="InterPro" id="IPR011059">
    <property type="entry name" value="Metal-dep_hydrolase_composite"/>
</dbReference>
<dbReference type="AlphaFoldDB" id="A0A316TUQ0"/>
<evidence type="ECO:0000256" key="6">
    <source>
        <dbReference type="HAMAP-Rule" id="MF_00220"/>
    </source>
</evidence>
<dbReference type="Gene3D" id="3.20.20.140">
    <property type="entry name" value="Metal-dependent hydrolases"/>
    <property type="match status" value="1"/>
</dbReference>
<feature type="active site" evidence="6">
    <location>
        <position position="311"/>
    </location>
</feature>
<feature type="binding site" evidence="6">
    <location>
        <position position="311"/>
    </location>
    <ligand>
        <name>Zn(2+)</name>
        <dbReference type="ChEBI" id="CHEBI:29105"/>
        <label>1</label>
    </ligand>
</feature>
<dbReference type="InterPro" id="IPR002195">
    <property type="entry name" value="Dihydroorotase_CS"/>
</dbReference>
<dbReference type="EC" id="3.5.2.3" evidence="6"/>
<dbReference type="Pfam" id="PF12890">
    <property type="entry name" value="DHOase"/>
    <property type="match status" value="1"/>
</dbReference>
<dbReference type="SUPFAM" id="SSF51556">
    <property type="entry name" value="Metallo-dependent hydrolases"/>
    <property type="match status" value="1"/>
</dbReference>
<dbReference type="GO" id="GO:0044205">
    <property type="term" value="P:'de novo' UMP biosynthetic process"/>
    <property type="evidence" value="ECO:0007669"/>
    <property type="project" value="UniProtKB-UniRule"/>
</dbReference>
<comment type="similarity">
    <text evidence="2 6">Belongs to the metallo-dependent hydrolases superfamily. DHOase family. Class I DHOase subfamily.</text>
</comment>
<keyword evidence="3 6" id="KW-0479">Metal-binding</keyword>
<dbReference type="UniPathway" id="UPA00070">
    <property type="reaction ID" value="UER00117"/>
</dbReference>
<dbReference type="InterPro" id="IPR032466">
    <property type="entry name" value="Metal_Hydrolase"/>
</dbReference>
<dbReference type="InterPro" id="IPR004722">
    <property type="entry name" value="DHOase"/>
</dbReference>
<protein>
    <recommendedName>
        <fullName evidence="6">Dihydroorotase</fullName>
        <shortName evidence="6">DHOase</shortName>
        <ecNumber evidence="6">3.5.2.3</ecNumber>
    </recommendedName>
</protein>
<dbReference type="Gene3D" id="2.30.40.10">
    <property type="entry name" value="Urease, subunit C, domain 1"/>
    <property type="match status" value="1"/>
</dbReference>
<dbReference type="InterPro" id="IPR024403">
    <property type="entry name" value="DHOase_cat"/>
</dbReference>
<evidence type="ECO:0000256" key="5">
    <source>
        <dbReference type="ARBA" id="ARBA00022975"/>
    </source>
</evidence>
<evidence type="ECO:0000256" key="2">
    <source>
        <dbReference type="ARBA" id="ARBA00010286"/>
    </source>
</evidence>
<sequence>MAQTPNLLIKNCKPVGDGFTGSKTMDIRIKNGIIDEISDSLSKSGDEEVFDAQEAYVSGGWMDMHVHFREPGFEHKETIESGCRAASFGGFTEVACMPNTQPPIHTRDVVEYIKKRSEKEAVEVHPIGCVTKERKGDSIAEMSDMKDGGAVAFSDDGDPVSSARVMRVALEYSSMLGMPIINHEEDLELSRPGHMNEGTVSTRLGIEGTPGIAEETMIARDILLAGFTGGHIHVAHISTRKAVDLVRRAKAEGIHVTTEVCTHHFDLTDEEIDRRHFDTNVKMHPPLRTRDDVEAMIEGLQDGTIDVICTDHAPHAIEEKEVEFIYAPNGITGLETAWSVTVKRLLEPGKMELTSILEKLVKNPRTILNLSVPVLKHDEPANLTLFNTHEEWIYSEKEVRSKSKNSPYLGEMMKGRAVAIYNKGQFVENILREQ</sequence>